<dbReference type="InterPro" id="IPR013954">
    <property type="entry name" value="PNK3P"/>
</dbReference>
<dbReference type="SUPFAM" id="SSF49879">
    <property type="entry name" value="SMAD/FHA domain"/>
    <property type="match status" value="1"/>
</dbReference>
<accession>A0A1S3HST4</accession>
<evidence type="ECO:0000256" key="1">
    <source>
        <dbReference type="ARBA" id="ARBA00004123"/>
    </source>
</evidence>
<evidence type="ECO:0000256" key="2">
    <source>
        <dbReference type="ARBA" id="ARBA00022763"/>
    </source>
</evidence>
<protein>
    <submittedName>
        <fullName evidence="9">Bifunctional polynucleotide phosphatase/kinase</fullName>
    </submittedName>
</protein>
<dbReference type="GO" id="GO:0046404">
    <property type="term" value="F:ATP-dependent polydeoxyribonucleotide 5'-hydroxyl-kinase activity"/>
    <property type="evidence" value="ECO:0007669"/>
    <property type="project" value="InterPro"/>
</dbReference>
<keyword evidence="3" id="KW-0378">Hydrolase</keyword>
<dbReference type="InterPro" id="IPR036412">
    <property type="entry name" value="HAD-like_sf"/>
</dbReference>
<dbReference type="Gene3D" id="2.60.200.20">
    <property type="match status" value="1"/>
</dbReference>
<comment type="subcellular location">
    <subcellularLocation>
        <location evidence="1">Nucleus</location>
    </subcellularLocation>
</comment>
<dbReference type="Pfam" id="PF08645">
    <property type="entry name" value="PNK3P"/>
    <property type="match status" value="1"/>
</dbReference>
<dbReference type="FunFam" id="3.40.50.300:FF:000737">
    <property type="entry name" value="Bifunctional polynucleotide phosphatase/kinase"/>
    <property type="match status" value="1"/>
</dbReference>
<dbReference type="InterPro" id="IPR027417">
    <property type="entry name" value="P-loop_NTPase"/>
</dbReference>
<dbReference type="InterPro" id="IPR041388">
    <property type="entry name" value="FHA_2"/>
</dbReference>
<dbReference type="OrthoDB" id="19045at2759"/>
<keyword evidence="5" id="KW-0539">Nucleus</keyword>
<evidence type="ECO:0000256" key="5">
    <source>
        <dbReference type="ARBA" id="ARBA00023242"/>
    </source>
</evidence>
<dbReference type="PANTHER" id="PTHR12083:SF9">
    <property type="entry name" value="BIFUNCTIONAL POLYNUCLEOTIDE PHOSPHATASE_KINASE"/>
    <property type="match status" value="1"/>
</dbReference>
<name>A0A1S3HST4_LINAN</name>
<dbReference type="STRING" id="7574.A0A1S3HST4"/>
<dbReference type="NCBIfam" id="TIGR01663">
    <property type="entry name" value="PNK-3'Pase"/>
    <property type="match status" value="1"/>
</dbReference>
<dbReference type="InterPro" id="IPR006550">
    <property type="entry name" value="PNKP"/>
</dbReference>
<dbReference type="CDD" id="cd22716">
    <property type="entry name" value="FHA_APTX_PNKP"/>
    <property type="match status" value="1"/>
</dbReference>
<dbReference type="Gene3D" id="3.40.50.300">
    <property type="entry name" value="P-loop containing nucleotide triphosphate hydrolases"/>
    <property type="match status" value="1"/>
</dbReference>
<keyword evidence="4" id="KW-0234">DNA repair</keyword>
<dbReference type="InterPro" id="IPR006549">
    <property type="entry name" value="HAD-SF_hydro_IIIA"/>
</dbReference>
<keyword evidence="8" id="KW-1185">Reference proteome</keyword>
<gene>
    <name evidence="9" type="primary">LOC106157850</name>
</gene>
<dbReference type="Gene3D" id="3.40.50.1000">
    <property type="entry name" value="HAD superfamily/HAD-like"/>
    <property type="match status" value="1"/>
</dbReference>
<dbReference type="InParanoid" id="A0A1S3HST4"/>
<sequence>MWSLGRAVDRSLPSFLFSFRSYSTANRLKYRYSTAMASKCYLVCKQSSHEPVPLPDKVPVSIGRGPVMKIKDTKCSRNQLELTADHSKSVVKVKQIGPNPSSIGENEDILAKNEEAVIRDGDILHVIKGKYPHFIKFEGGDSTKSGLNEQENAKIEKQTNKKSKSIADYFSKDKSDGSNVTRKRKLDEGGSYEGCKRLKSDDSETVSTKDNENVTSHNDLSDEDDDEEKEIKKKLQMMKETFQKMSSPDPSVSASLNSGPVPLGFGSHDNQKHGKATSEARWESKEKLMIYTGKGVRPSSKIAGFDLDGTIITTNSGRVFPINIGDWKILYPEVPGKLKKLLADGFKVVFFTNQSGISKGKMTEQEFQRKVENITSKLNIPVQVFVSTGSGLYRKPSLGVWNVLLSENNDGIEVDPKQSFYVGDAAGRPENKDKKKKKDFSCGDRLFALNIGIRFYTPEEYFLGHKPAPFNMPEFDPRDLKSDVTLLTPSTANITFGKQEVILMVGVPACGKSTFVKQYLVPEDYIHVNRDTLGTWQKCVQVCEKSLKEGKSVAVDNTNPDKETRKRYVDCAKKAGVPCRCFVFTASFNHCRHNERFRELTDSKHQHINDMVFNSFKSKFQEPIKEEGFSEIVKVNFVPKFKNKHQEKKYKQFLLEK</sequence>
<dbReference type="AlphaFoldDB" id="A0A1S3HST4"/>
<dbReference type="GO" id="GO:0006281">
    <property type="term" value="P:DNA repair"/>
    <property type="evidence" value="ECO:0007669"/>
    <property type="project" value="UniProtKB-KW"/>
</dbReference>
<dbReference type="GeneID" id="106157850"/>
<organism evidence="8 9">
    <name type="scientific">Lingula anatina</name>
    <name type="common">Brachiopod</name>
    <name type="synonym">Lingula unguis</name>
    <dbReference type="NCBI Taxonomy" id="7574"/>
    <lineage>
        <taxon>Eukaryota</taxon>
        <taxon>Metazoa</taxon>
        <taxon>Spiralia</taxon>
        <taxon>Lophotrochozoa</taxon>
        <taxon>Brachiopoda</taxon>
        <taxon>Linguliformea</taxon>
        <taxon>Lingulata</taxon>
        <taxon>Lingulida</taxon>
        <taxon>Linguloidea</taxon>
        <taxon>Lingulidae</taxon>
        <taxon>Lingula</taxon>
    </lineage>
</organism>
<dbReference type="Proteomes" id="UP000085678">
    <property type="component" value="Unplaced"/>
</dbReference>
<dbReference type="InterPro" id="IPR023214">
    <property type="entry name" value="HAD_sf"/>
</dbReference>
<dbReference type="GO" id="GO:0046403">
    <property type="term" value="F:polynucleotide 3'-phosphatase activity"/>
    <property type="evidence" value="ECO:0007669"/>
    <property type="project" value="InterPro"/>
</dbReference>
<dbReference type="GO" id="GO:0005634">
    <property type="term" value="C:nucleus"/>
    <property type="evidence" value="ECO:0007669"/>
    <property type="project" value="UniProtKB-SubCell"/>
</dbReference>
<dbReference type="FunFam" id="3.40.50.1000:FF:000078">
    <property type="entry name" value="Bifunctional polynucleotide phosphatase/kinase"/>
    <property type="match status" value="1"/>
</dbReference>
<evidence type="ECO:0000259" key="7">
    <source>
        <dbReference type="Pfam" id="PF17913"/>
    </source>
</evidence>
<dbReference type="SUPFAM" id="SSF52540">
    <property type="entry name" value="P-loop containing nucleoside triphosphate hydrolases"/>
    <property type="match status" value="1"/>
</dbReference>
<keyword evidence="2" id="KW-0227">DNA damage</keyword>
<evidence type="ECO:0000256" key="6">
    <source>
        <dbReference type="SAM" id="MobiDB-lite"/>
    </source>
</evidence>
<dbReference type="NCBIfam" id="TIGR01664">
    <property type="entry name" value="DNA-3'-Pase"/>
    <property type="match status" value="1"/>
</dbReference>
<dbReference type="Pfam" id="PF13671">
    <property type="entry name" value="AAA_33"/>
    <property type="match status" value="1"/>
</dbReference>
<dbReference type="RefSeq" id="XP_013389083.1">
    <property type="nucleotide sequence ID" value="XM_013533629.2"/>
</dbReference>
<reference evidence="9" key="2">
    <citation type="submission" date="2025-08" db="UniProtKB">
        <authorList>
            <consortium name="RefSeq"/>
        </authorList>
    </citation>
    <scope>IDENTIFICATION</scope>
</reference>
<dbReference type="Pfam" id="PF17913">
    <property type="entry name" value="FHA_2"/>
    <property type="match status" value="1"/>
</dbReference>
<feature type="compositionally biased region" description="Basic and acidic residues" evidence="6">
    <location>
        <begin position="194"/>
        <end position="212"/>
    </location>
</feature>
<evidence type="ECO:0000313" key="8">
    <source>
        <dbReference type="Proteomes" id="UP000085678"/>
    </source>
</evidence>
<dbReference type="KEGG" id="lak:106157850"/>
<dbReference type="InterPro" id="IPR006551">
    <property type="entry name" value="Polynucleotide_phosphatase"/>
</dbReference>
<proteinExistence type="predicted"/>
<dbReference type="NCBIfam" id="TIGR01662">
    <property type="entry name" value="HAD-SF-IIIA"/>
    <property type="match status" value="1"/>
</dbReference>
<dbReference type="SUPFAM" id="SSF56784">
    <property type="entry name" value="HAD-like"/>
    <property type="match status" value="1"/>
</dbReference>
<dbReference type="FunCoup" id="A0A1S3HST4">
    <property type="interactions" value="1374"/>
</dbReference>
<evidence type="ECO:0000313" key="9">
    <source>
        <dbReference type="RefSeq" id="XP_013389083.1"/>
    </source>
</evidence>
<evidence type="ECO:0000256" key="4">
    <source>
        <dbReference type="ARBA" id="ARBA00023204"/>
    </source>
</evidence>
<feature type="region of interest" description="Disordered" evidence="6">
    <location>
        <begin position="154"/>
        <end position="230"/>
    </location>
</feature>
<dbReference type="PANTHER" id="PTHR12083">
    <property type="entry name" value="BIFUNCTIONAL POLYNUCLEOTIDE PHOSPHATASE/KINASE"/>
    <property type="match status" value="1"/>
</dbReference>
<dbReference type="InterPro" id="IPR008984">
    <property type="entry name" value="SMAD_FHA_dom_sf"/>
</dbReference>
<evidence type="ECO:0000256" key="3">
    <source>
        <dbReference type="ARBA" id="ARBA00022801"/>
    </source>
</evidence>
<dbReference type="CDD" id="cd01625">
    <property type="entry name" value="HAD_PNP"/>
    <property type="match status" value="1"/>
</dbReference>
<dbReference type="GO" id="GO:0003690">
    <property type="term" value="F:double-stranded DNA binding"/>
    <property type="evidence" value="ECO:0007669"/>
    <property type="project" value="TreeGrafter"/>
</dbReference>
<feature type="domain" description="PNK FHA" evidence="7">
    <location>
        <begin position="40"/>
        <end position="104"/>
    </location>
</feature>
<reference evidence="9" key="1">
    <citation type="journal article" date="2015" name="Nat. Commun.">
        <title>The Lingula genome provides insights into brachiopod evolution and the origin of phosphate biomineralization.</title>
        <authorList>
            <person name="Luo Y.J."/>
            <person name="Takeuchi T."/>
            <person name="Koyanagi R."/>
            <person name="Yamada L."/>
            <person name="Kanda M."/>
            <person name="Khalturina M."/>
            <person name="Fujie M."/>
            <person name="Yamasaki S.I."/>
            <person name="Endo K."/>
            <person name="Satoh N."/>
        </authorList>
    </citation>
    <scope>NUCLEOTIDE SEQUENCE</scope>
</reference>